<feature type="transmembrane region" description="Helical" evidence="2">
    <location>
        <begin position="54"/>
        <end position="78"/>
    </location>
</feature>
<gene>
    <name evidence="3" type="ORF">GSLYS_00006309001</name>
</gene>
<accession>A0AAV2HHI5</accession>
<protein>
    <submittedName>
        <fullName evidence="3">Uncharacterized protein</fullName>
    </submittedName>
</protein>
<feature type="compositionally biased region" description="Basic and acidic residues" evidence="1">
    <location>
        <begin position="108"/>
        <end position="126"/>
    </location>
</feature>
<reference evidence="3 4" key="1">
    <citation type="submission" date="2024-04" db="EMBL/GenBank/DDBJ databases">
        <authorList>
            <consortium name="Genoscope - CEA"/>
            <person name="William W."/>
        </authorList>
    </citation>
    <scope>NUCLEOTIDE SEQUENCE [LARGE SCALE GENOMIC DNA]</scope>
</reference>
<dbReference type="AlphaFoldDB" id="A0AAV2HHI5"/>
<keyword evidence="2" id="KW-0812">Transmembrane</keyword>
<organism evidence="3 4">
    <name type="scientific">Lymnaea stagnalis</name>
    <name type="common">Great pond snail</name>
    <name type="synonym">Helix stagnalis</name>
    <dbReference type="NCBI Taxonomy" id="6523"/>
    <lineage>
        <taxon>Eukaryota</taxon>
        <taxon>Metazoa</taxon>
        <taxon>Spiralia</taxon>
        <taxon>Lophotrochozoa</taxon>
        <taxon>Mollusca</taxon>
        <taxon>Gastropoda</taxon>
        <taxon>Heterobranchia</taxon>
        <taxon>Euthyneura</taxon>
        <taxon>Panpulmonata</taxon>
        <taxon>Hygrophila</taxon>
        <taxon>Lymnaeoidea</taxon>
        <taxon>Lymnaeidae</taxon>
        <taxon>Lymnaea</taxon>
    </lineage>
</organism>
<feature type="non-terminal residue" evidence="3">
    <location>
        <position position="179"/>
    </location>
</feature>
<keyword evidence="4" id="KW-1185">Reference proteome</keyword>
<keyword evidence="2" id="KW-0472">Membrane</keyword>
<evidence type="ECO:0000256" key="1">
    <source>
        <dbReference type="SAM" id="MobiDB-lite"/>
    </source>
</evidence>
<evidence type="ECO:0000313" key="3">
    <source>
        <dbReference type="EMBL" id="CAL1532230.1"/>
    </source>
</evidence>
<dbReference type="Proteomes" id="UP001497497">
    <property type="component" value="Unassembled WGS sequence"/>
</dbReference>
<name>A0AAV2HHI5_LYMST</name>
<evidence type="ECO:0000313" key="4">
    <source>
        <dbReference type="Proteomes" id="UP001497497"/>
    </source>
</evidence>
<keyword evidence="2" id="KW-1133">Transmembrane helix</keyword>
<feature type="compositionally biased region" description="Basic residues" evidence="1">
    <location>
        <begin position="167"/>
        <end position="179"/>
    </location>
</feature>
<feature type="region of interest" description="Disordered" evidence="1">
    <location>
        <begin position="154"/>
        <end position="179"/>
    </location>
</feature>
<dbReference type="EMBL" id="CAXITT010000110">
    <property type="protein sequence ID" value="CAL1532230.1"/>
    <property type="molecule type" value="Genomic_DNA"/>
</dbReference>
<sequence length="179" mass="20158">MYTNYGGSLRFTITMFDMYCGASCVLGCQANEDFSSALEINITIIHSDRDNSKLIWPLASVGVLVVIATATVCVICWIRHVKTRARPIVQTIDQTLSDSVINVEPQPDTRRIPRWEPPRDATRADRPPLLPSYSEVAQNPSLFRPPMALAIHSAPQYDLPPPQYKSLSRRKKPKAYLME</sequence>
<feature type="region of interest" description="Disordered" evidence="1">
    <location>
        <begin position="108"/>
        <end position="130"/>
    </location>
</feature>
<evidence type="ECO:0000256" key="2">
    <source>
        <dbReference type="SAM" id="Phobius"/>
    </source>
</evidence>
<comment type="caution">
    <text evidence="3">The sequence shown here is derived from an EMBL/GenBank/DDBJ whole genome shotgun (WGS) entry which is preliminary data.</text>
</comment>
<proteinExistence type="predicted"/>